<name>A0A0E9RS63_ANGAN</name>
<reference evidence="1" key="1">
    <citation type="submission" date="2014-11" db="EMBL/GenBank/DDBJ databases">
        <authorList>
            <person name="Amaro Gonzalez C."/>
        </authorList>
    </citation>
    <scope>NUCLEOTIDE SEQUENCE</scope>
</reference>
<proteinExistence type="predicted"/>
<protein>
    <submittedName>
        <fullName evidence="1">Uncharacterized protein</fullName>
    </submittedName>
</protein>
<dbReference type="EMBL" id="GBXM01076561">
    <property type="protein sequence ID" value="JAH32016.1"/>
    <property type="molecule type" value="Transcribed_RNA"/>
</dbReference>
<sequence length="37" mass="4317">MYTCLTSPLLITTITHCGCPFLKIKYSRIFIERLVLQ</sequence>
<organism evidence="1">
    <name type="scientific">Anguilla anguilla</name>
    <name type="common">European freshwater eel</name>
    <name type="synonym">Muraena anguilla</name>
    <dbReference type="NCBI Taxonomy" id="7936"/>
    <lineage>
        <taxon>Eukaryota</taxon>
        <taxon>Metazoa</taxon>
        <taxon>Chordata</taxon>
        <taxon>Craniata</taxon>
        <taxon>Vertebrata</taxon>
        <taxon>Euteleostomi</taxon>
        <taxon>Actinopterygii</taxon>
        <taxon>Neopterygii</taxon>
        <taxon>Teleostei</taxon>
        <taxon>Anguilliformes</taxon>
        <taxon>Anguillidae</taxon>
        <taxon>Anguilla</taxon>
    </lineage>
</organism>
<dbReference type="AlphaFoldDB" id="A0A0E9RS63"/>
<accession>A0A0E9RS63</accession>
<reference evidence="1" key="2">
    <citation type="journal article" date="2015" name="Fish Shellfish Immunol.">
        <title>Early steps in the European eel (Anguilla anguilla)-Vibrio vulnificus interaction in the gills: Role of the RtxA13 toxin.</title>
        <authorList>
            <person name="Callol A."/>
            <person name="Pajuelo D."/>
            <person name="Ebbesson L."/>
            <person name="Teles M."/>
            <person name="MacKenzie S."/>
            <person name="Amaro C."/>
        </authorList>
    </citation>
    <scope>NUCLEOTIDE SEQUENCE</scope>
</reference>
<evidence type="ECO:0000313" key="1">
    <source>
        <dbReference type="EMBL" id="JAH32016.1"/>
    </source>
</evidence>